<protein>
    <submittedName>
        <fullName evidence="2">Uncharacterized protein</fullName>
    </submittedName>
</protein>
<evidence type="ECO:0000313" key="2">
    <source>
        <dbReference type="EMBL" id="CAK9023325.1"/>
    </source>
</evidence>
<dbReference type="EMBL" id="CAXAMN010007891">
    <property type="protein sequence ID" value="CAK9023325.1"/>
    <property type="molecule type" value="Genomic_DNA"/>
</dbReference>
<sequence length="234" mass="26852">MERTGGLRLQRLPTEVSQAPRVENLRGSSRGSQVRSESNHSWAHDFRDPVRGASRREDLKLFRNTAKDQLHVTREVAHQSTHREVLPATGKDEVSLKPLVDPRNLEEFVQQDLDTFWRWCPTPVDGLHRCGLLVKLFDYCGLTRKENKAGDKVRRLNSELHALGVFTTDQVEPHQRVPYEAFVQSRRLREAVQNCSDAKRSWERKRKGCRPAAGQTPLALWVLNVISFENKAIA</sequence>
<dbReference type="Proteomes" id="UP001642484">
    <property type="component" value="Unassembled WGS sequence"/>
</dbReference>
<name>A0ABP0K975_9DINO</name>
<keyword evidence="3" id="KW-1185">Reference proteome</keyword>
<evidence type="ECO:0000256" key="1">
    <source>
        <dbReference type="SAM" id="MobiDB-lite"/>
    </source>
</evidence>
<gene>
    <name evidence="2" type="ORF">CCMP2556_LOCUS15193</name>
</gene>
<comment type="caution">
    <text evidence="2">The sequence shown here is derived from an EMBL/GenBank/DDBJ whole genome shotgun (WGS) entry which is preliminary data.</text>
</comment>
<accession>A0ABP0K975</accession>
<feature type="region of interest" description="Disordered" evidence="1">
    <location>
        <begin position="1"/>
        <end position="49"/>
    </location>
</feature>
<organism evidence="2 3">
    <name type="scientific">Durusdinium trenchii</name>
    <dbReference type="NCBI Taxonomy" id="1381693"/>
    <lineage>
        <taxon>Eukaryota</taxon>
        <taxon>Sar</taxon>
        <taxon>Alveolata</taxon>
        <taxon>Dinophyceae</taxon>
        <taxon>Suessiales</taxon>
        <taxon>Symbiodiniaceae</taxon>
        <taxon>Durusdinium</taxon>
    </lineage>
</organism>
<proteinExistence type="predicted"/>
<reference evidence="2 3" key="1">
    <citation type="submission" date="2024-02" db="EMBL/GenBank/DDBJ databases">
        <authorList>
            <person name="Chen Y."/>
            <person name="Shah S."/>
            <person name="Dougan E. K."/>
            <person name="Thang M."/>
            <person name="Chan C."/>
        </authorList>
    </citation>
    <scope>NUCLEOTIDE SEQUENCE [LARGE SCALE GENOMIC DNA]</scope>
</reference>
<feature type="compositionally biased region" description="Polar residues" evidence="1">
    <location>
        <begin position="26"/>
        <end position="41"/>
    </location>
</feature>
<evidence type="ECO:0000313" key="3">
    <source>
        <dbReference type="Proteomes" id="UP001642484"/>
    </source>
</evidence>